<dbReference type="PANTHER" id="PTHR12147:SF57">
    <property type="entry name" value="PEPTIDE HYDROLASE"/>
    <property type="match status" value="1"/>
</dbReference>
<dbReference type="GO" id="GO:0005576">
    <property type="term" value="C:extracellular region"/>
    <property type="evidence" value="ECO:0007669"/>
    <property type="project" value="UniProtKB-SubCell"/>
</dbReference>
<dbReference type="CDD" id="cd03876">
    <property type="entry name" value="M28_SGAP_like"/>
    <property type="match status" value="1"/>
</dbReference>
<comment type="similarity">
    <text evidence="3">Belongs to the peptidase M28 family. M28A subfamily.</text>
</comment>
<evidence type="ECO:0000256" key="8">
    <source>
        <dbReference type="ARBA" id="ARBA00022723"/>
    </source>
</evidence>
<keyword evidence="10 14" id="KW-0378">Hydrolase</keyword>
<comment type="cofactor">
    <cofactor evidence="1">
        <name>Zn(2+)</name>
        <dbReference type="ChEBI" id="CHEBI:29105"/>
    </cofactor>
</comment>
<dbReference type="SUPFAM" id="SSF53187">
    <property type="entry name" value="Zn-dependent exopeptidases"/>
    <property type="match status" value="1"/>
</dbReference>
<evidence type="ECO:0000256" key="14">
    <source>
        <dbReference type="RuleBase" id="RU361240"/>
    </source>
</evidence>
<keyword evidence="5" id="KW-0031">Aminopeptidase</keyword>
<organism evidence="17 18">
    <name type="scientific">Colletotrichum zoysiae</name>
    <dbReference type="NCBI Taxonomy" id="1216348"/>
    <lineage>
        <taxon>Eukaryota</taxon>
        <taxon>Fungi</taxon>
        <taxon>Dikarya</taxon>
        <taxon>Ascomycota</taxon>
        <taxon>Pezizomycotina</taxon>
        <taxon>Sordariomycetes</taxon>
        <taxon>Hypocreomycetidae</taxon>
        <taxon>Glomerellales</taxon>
        <taxon>Glomerellaceae</taxon>
        <taxon>Colletotrichum</taxon>
        <taxon>Colletotrichum graminicola species complex</taxon>
    </lineage>
</organism>
<evidence type="ECO:0000256" key="1">
    <source>
        <dbReference type="ARBA" id="ARBA00001947"/>
    </source>
</evidence>
<protein>
    <recommendedName>
        <fullName evidence="14">Peptide hydrolase</fullName>
        <ecNumber evidence="14">3.4.-.-</ecNumber>
    </recommendedName>
</protein>
<accession>A0AAD9HLR6</accession>
<feature type="domain" description="Peptidase M28" evidence="16">
    <location>
        <begin position="230"/>
        <end position="445"/>
    </location>
</feature>
<evidence type="ECO:0000256" key="2">
    <source>
        <dbReference type="ARBA" id="ARBA00004613"/>
    </source>
</evidence>
<comment type="caution">
    <text evidence="17">The sequence shown here is derived from an EMBL/GenBank/DDBJ whole genome shotgun (WGS) entry which is preliminary data.</text>
</comment>
<dbReference type="FunFam" id="3.40.630.10:FF:000054">
    <property type="entry name" value="Peptide hydrolase"/>
    <property type="match status" value="1"/>
</dbReference>
<keyword evidence="12" id="KW-0482">Metalloprotease</keyword>
<dbReference type="EMBL" id="MU842841">
    <property type="protein sequence ID" value="KAK2031345.1"/>
    <property type="molecule type" value="Genomic_DNA"/>
</dbReference>
<keyword evidence="18" id="KW-1185">Reference proteome</keyword>
<dbReference type="InterPro" id="IPR007484">
    <property type="entry name" value="Peptidase_M28"/>
</dbReference>
<evidence type="ECO:0000256" key="9">
    <source>
        <dbReference type="ARBA" id="ARBA00022729"/>
    </source>
</evidence>
<evidence type="ECO:0000259" key="16">
    <source>
        <dbReference type="Pfam" id="PF04389"/>
    </source>
</evidence>
<evidence type="ECO:0000313" key="17">
    <source>
        <dbReference type="EMBL" id="KAK2031345.1"/>
    </source>
</evidence>
<dbReference type="Gene3D" id="3.50.30.30">
    <property type="match status" value="1"/>
</dbReference>
<comment type="subcellular location">
    <subcellularLocation>
        <location evidence="2">Secreted</location>
    </subcellularLocation>
</comment>
<evidence type="ECO:0000256" key="13">
    <source>
        <dbReference type="ARBA" id="ARBA00023180"/>
    </source>
</evidence>
<dbReference type="PANTHER" id="PTHR12147">
    <property type="entry name" value="METALLOPEPTIDASE M28 FAMILY MEMBER"/>
    <property type="match status" value="1"/>
</dbReference>
<evidence type="ECO:0000256" key="10">
    <source>
        <dbReference type="ARBA" id="ARBA00022801"/>
    </source>
</evidence>
<dbReference type="InterPro" id="IPR041756">
    <property type="entry name" value="M28_SGAP-like"/>
</dbReference>
<proteinExistence type="inferred from homology"/>
<dbReference type="InterPro" id="IPR003137">
    <property type="entry name" value="PA_domain"/>
</dbReference>
<dbReference type="SUPFAM" id="SSF52025">
    <property type="entry name" value="PA domain"/>
    <property type="match status" value="1"/>
</dbReference>
<evidence type="ECO:0000256" key="6">
    <source>
        <dbReference type="ARBA" id="ARBA00022525"/>
    </source>
</evidence>
<keyword evidence="11 14" id="KW-0862">Zinc</keyword>
<keyword evidence="7 14" id="KW-0645">Protease</keyword>
<dbReference type="GO" id="GO:0006508">
    <property type="term" value="P:proteolysis"/>
    <property type="evidence" value="ECO:0007669"/>
    <property type="project" value="UniProtKB-KW"/>
</dbReference>
<dbReference type="Pfam" id="PF02225">
    <property type="entry name" value="PA"/>
    <property type="match status" value="1"/>
</dbReference>
<keyword evidence="8 14" id="KW-0479">Metal-binding</keyword>
<reference evidence="17" key="1">
    <citation type="submission" date="2021-06" db="EMBL/GenBank/DDBJ databases">
        <title>Comparative genomics, transcriptomics and evolutionary studies reveal genomic signatures of adaptation to plant cell wall in hemibiotrophic fungi.</title>
        <authorList>
            <consortium name="DOE Joint Genome Institute"/>
            <person name="Baroncelli R."/>
            <person name="Diaz J.F."/>
            <person name="Benocci T."/>
            <person name="Peng M."/>
            <person name="Battaglia E."/>
            <person name="Haridas S."/>
            <person name="Andreopoulos W."/>
            <person name="Labutti K."/>
            <person name="Pangilinan J."/>
            <person name="Floch G.L."/>
            <person name="Makela M.R."/>
            <person name="Henrissat B."/>
            <person name="Grigoriev I.V."/>
            <person name="Crouch J.A."/>
            <person name="De Vries R.P."/>
            <person name="Sukno S.A."/>
            <person name="Thon M.R."/>
        </authorList>
    </citation>
    <scope>NUCLEOTIDE SEQUENCE</scope>
    <source>
        <strain evidence="17">MAFF235873</strain>
    </source>
</reference>
<dbReference type="Proteomes" id="UP001232148">
    <property type="component" value="Unassembled WGS sequence"/>
</dbReference>
<name>A0AAD9HLR6_9PEZI</name>
<dbReference type="Gene3D" id="3.40.630.10">
    <property type="entry name" value="Zn peptidases"/>
    <property type="match status" value="1"/>
</dbReference>
<evidence type="ECO:0000256" key="12">
    <source>
        <dbReference type="ARBA" id="ARBA00023049"/>
    </source>
</evidence>
<dbReference type="GO" id="GO:0008235">
    <property type="term" value="F:metalloexopeptidase activity"/>
    <property type="evidence" value="ECO:0007669"/>
    <property type="project" value="InterPro"/>
</dbReference>
<gene>
    <name evidence="17" type="ORF">LX32DRAFT_714325</name>
</gene>
<evidence type="ECO:0000259" key="15">
    <source>
        <dbReference type="Pfam" id="PF02225"/>
    </source>
</evidence>
<evidence type="ECO:0000256" key="3">
    <source>
        <dbReference type="ARBA" id="ARBA00005957"/>
    </source>
</evidence>
<keyword evidence="6" id="KW-0964">Secreted</keyword>
<dbReference type="AlphaFoldDB" id="A0AAD9HLR6"/>
<dbReference type="InterPro" id="IPR046450">
    <property type="entry name" value="PA_dom_sf"/>
</dbReference>
<dbReference type="InterPro" id="IPR045175">
    <property type="entry name" value="M28_fam"/>
</dbReference>
<evidence type="ECO:0000256" key="7">
    <source>
        <dbReference type="ARBA" id="ARBA00022670"/>
    </source>
</evidence>
<dbReference type="Pfam" id="PF04389">
    <property type="entry name" value="Peptidase_M28"/>
    <property type="match status" value="1"/>
</dbReference>
<feature type="domain" description="PA" evidence="15">
    <location>
        <begin position="120"/>
        <end position="202"/>
    </location>
</feature>
<comment type="subunit">
    <text evidence="4">Monomer.</text>
</comment>
<sequence length="498" mass="52568">MRTAALTLALPAIAAAFDNKPYVESDKLQALITIDDLLAGSQKLQDIADAHGGNRAFGGGGHNATVDWLVEELEKLNYYDVHKQPFTEFFVGSKANLTFDGVEFQCRPLLLTPSGNVSGAPLVAVANFGCEAKDFPATIAGGVALLQRGNCELAVKATLAKSAGAAAAIVYNDEEGPLMGTVGEVSDGHAPIVGITQTEGQAFLASLKAGKDVKVHLDLLSVVEERTNYNVIAETKGGDHNNVLMIGGHADSVFNGPGVNDDGSGTVGVLTVAKALSQFATKNAVRVAFWGAEEYGKLGSYFYVKQLNSSTSELLKVRAYLNFDMIASPNYRFSIYDGDGSAFNFSGPPGSDVIKKLYEQFYESRGLGHVPSQFNGRSDYAGFIENGIPAGGVFTGAEALKTEAEAALFGGQAGVAYDPNYHQAGDDINNLNHDAYFINTQAIAHSVATYSMSWDTIPPVSIPQRMWAADTAMYLKNAGELSGHSHDGPCGGSVAAVI</sequence>
<evidence type="ECO:0000313" key="18">
    <source>
        <dbReference type="Proteomes" id="UP001232148"/>
    </source>
</evidence>
<dbReference type="GO" id="GO:0046872">
    <property type="term" value="F:metal ion binding"/>
    <property type="evidence" value="ECO:0007669"/>
    <property type="project" value="UniProtKB-KW"/>
</dbReference>
<feature type="chain" id="PRO_5041772650" description="Peptide hydrolase" evidence="14">
    <location>
        <begin position="17"/>
        <end position="498"/>
    </location>
</feature>
<evidence type="ECO:0000256" key="5">
    <source>
        <dbReference type="ARBA" id="ARBA00022438"/>
    </source>
</evidence>
<keyword evidence="13" id="KW-0325">Glycoprotein</keyword>
<dbReference type="EC" id="3.4.-.-" evidence="14"/>
<evidence type="ECO:0000256" key="11">
    <source>
        <dbReference type="ARBA" id="ARBA00022833"/>
    </source>
</evidence>
<feature type="signal peptide" evidence="14">
    <location>
        <begin position="1"/>
        <end position="16"/>
    </location>
</feature>
<evidence type="ECO:0000256" key="4">
    <source>
        <dbReference type="ARBA" id="ARBA00011245"/>
    </source>
</evidence>
<keyword evidence="9 14" id="KW-0732">Signal</keyword>
<dbReference type="GO" id="GO:0004177">
    <property type="term" value="F:aminopeptidase activity"/>
    <property type="evidence" value="ECO:0007669"/>
    <property type="project" value="UniProtKB-KW"/>
</dbReference>